<evidence type="ECO:0000259" key="2">
    <source>
        <dbReference type="Pfam" id="PF22504"/>
    </source>
</evidence>
<gene>
    <name evidence="3" type="ORF">QSV35_09425</name>
</gene>
<keyword evidence="4" id="KW-1185">Reference proteome</keyword>
<proteinExistence type="predicted"/>
<dbReference type="RefSeq" id="WP_286288489.1">
    <property type="nucleotide sequence ID" value="NZ_JASXSZ010000003.1"/>
</dbReference>
<dbReference type="Proteomes" id="UP001235064">
    <property type="component" value="Unassembled WGS sequence"/>
</dbReference>
<accession>A0ABT7MYM2</accession>
<feature type="compositionally biased region" description="Low complexity" evidence="1">
    <location>
        <begin position="44"/>
        <end position="74"/>
    </location>
</feature>
<feature type="region of interest" description="Disordered" evidence="1">
    <location>
        <begin position="1"/>
        <end position="22"/>
    </location>
</feature>
<name>A0ABT7MYM2_9MICO</name>
<dbReference type="EMBL" id="JASXSZ010000003">
    <property type="protein sequence ID" value="MDL9979555.1"/>
    <property type="molecule type" value="Genomic_DNA"/>
</dbReference>
<protein>
    <recommendedName>
        <fullName evidence="2">DUF6993 domain-containing protein</fullName>
    </recommendedName>
</protein>
<feature type="domain" description="DUF6993" evidence="2">
    <location>
        <begin position="93"/>
        <end position="176"/>
    </location>
</feature>
<reference evidence="3 4" key="1">
    <citation type="submission" date="2023-06" db="EMBL/GenBank/DDBJ databases">
        <title>Microbacterium sp. nov., isolated from a waste landfill.</title>
        <authorList>
            <person name="Wen W."/>
        </authorList>
    </citation>
    <scope>NUCLEOTIDE SEQUENCE [LARGE SCALE GENOMIC DNA]</scope>
    <source>
        <strain evidence="3 4">ASV49</strain>
    </source>
</reference>
<comment type="caution">
    <text evidence="3">The sequence shown here is derived from an EMBL/GenBank/DDBJ whole genome shotgun (WGS) entry which is preliminary data.</text>
</comment>
<evidence type="ECO:0000313" key="3">
    <source>
        <dbReference type="EMBL" id="MDL9979555.1"/>
    </source>
</evidence>
<feature type="region of interest" description="Disordered" evidence="1">
    <location>
        <begin position="44"/>
        <end position="79"/>
    </location>
</feature>
<dbReference type="Pfam" id="PF22504">
    <property type="entry name" value="DUF6993"/>
    <property type="match status" value="1"/>
</dbReference>
<organism evidence="3 4">
    <name type="scientific">Microbacterium candidum</name>
    <dbReference type="NCBI Taxonomy" id="3041922"/>
    <lineage>
        <taxon>Bacteria</taxon>
        <taxon>Bacillati</taxon>
        <taxon>Actinomycetota</taxon>
        <taxon>Actinomycetes</taxon>
        <taxon>Micrococcales</taxon>
        <taxon>Microbacteriaceae</taxon>
        <taxon>Microbacterium</taxon>
    </lineage>
</organism>
<dbReference type="InterPro" id="IPR054262">
    <property type="entry name" value="DUF6993"/>
</dbReference>
<evidence type="ECO:0000313" key="4">
    <source>
        <dbReference type="Proteomes" id="UP001235064"/>
    </source>
</evidence>
<sequence length="182" mass="18301">MPRPTAAPSAGHRPREYGRRLTRHGRTIIAASILALTLSGCTPGTTSPGSTATHGPSGSPGASGPTNASAPAPTYQAGGTAEQNLPAFTATVETVWGSSDKAQGRAYVDALVAVGFDKAAMQVTSDTSTVGNAAESIQFSVRMGDQCLVGQVGPATGDPVTTVLPVLGGGVCLLGKTRPINW</sequence>
<evidence type="ECO:0000256" key="1">
    <source>
        <dbReference type="SAM" id="MobiDB-lite"/>
    </source>
</evidence>